<organism evidence="1 2">
    <name type="scientific">Punica granatum</name>
    <name type="common">Pomegranate</name>
    <dbReference type="NCBI Taxonomy" id="22663"/>
    <lineage>
        <taxon>Eukaryota</taxon>
        <taxon>Viridiplantae</taxon>
        <taxon>Streptophyta</taxon>
        <taxon>Embryophyta</taxon>
        <taxon>Tracheophyta</taxon>
        <taxon>Spermatophyta</taxon>
        <taxon>Magnoliopsida</taxon>
        <taxon>eudicotyledons</taxon>
        <taxon>Gunneridae</taxon>
        <taxon>Pentapetalae</taxon>
        <taxon>rosids</taxon>
        <taxon>malvids</taxon>
        <taxon>Myrtales</taxon>
        <taxon>Lythraceae</taxon>
        <taxon>Punica</taxon>
    </lineage>
</organism>
<reference evidence="1 2" key="1">
    <citation type="submission" date="2017-11" db="EMBL/GenBank/DDBJ databases">
        <title>De-novo sequencing of pomegranate (Punica granatum L.) genome.</title>
        <authorList>
            <person name="Akparov Z."/>
            <person name="Amiraslanov A."/>
            <person name="Hajiyeva S."/>
            <person name="Abbasov M."/>
            <person name="Kaur K."/>
            <person name="Hamwieh A."/>
            <person name="Solovyev V."/>
            <person name="Salamov A."/>
            <person name="Braich B."/>
            <person name="Kosarev P."/>
            <person name="Mahmoud A."/>
            <person name="Hajiyev E."/>
            <person name="Babayeva S."/>
            <person name="Izzatullayeva V."/>
            <person name="Mammadov A."/>
            <person name="Mammadov A."/>
            <person name="Sharifova S."/>
            <person name="Ojaghi J."/>
            <person name="Eynullazada K."/>
            <person name="Bayramov B."/>
            <person name="Abdulazimova A."/>
            <person name="Shahmuradov I."/>
        </authorList>
    </citation>
    <scope>NUCLEOTIDE SEQUENCE [LARGE SCALE GENOMIC DNA]</scope>
    <source>
        <strain evidence="2">cv. AG2017</strain>
        <tissue evidence="1">Leaf</tissue>
    </source>
</reference>
<protein>
    <submittedName>
        <fullName evidence="1">Uncharacterized protein</fullName>
    </submittedName>
</protein>
<accession>A0A2I0J1W2</accession>
<dbReference type="InterPro" id="IPR038975">
    <property type="entry name" value="THNL"/>
</dbReference>
<sequence>MEGLRGSRRVATAMAMMAVLVVVSTVSGVEWQDKIQWCSFACSLQCSFVPDQNVCLIQCLKNCGGGAALLGPLGHCNVGCIRSSCLDSHPDAEKMHSCISSCSNGCNEVYVSH</sequence>
<gene>
    <name evidence="1" type="ORF">CRG98_029300</name>
</gene>
<name>A0A2I0J1W2_PUNGR</name>
<comment type="caution">
    <text evidence="1">The sequence shown here is derived from an EMBL/GenBank/DDBJ whole genome shotgun (WGS) entry which is preliminary data.</text>
</comment>
<keyword evidence="2" id="KW-1185">Reference proteome</keyword>
<dbReference type="EMBL" id="PGOL01002138">
    <property type="protein sequence ID" value="PKI50227.1"/>
    <property type="molecule type" value="Genomic_DNA"/>
</dbReference>
<evidence type="ECO:0000313" key="2">
    <source>
        <dbReference type="Proteomes" id="UP000233551"/>
    </source>
</evidence>
<dbReference type="AlphaFoldDB" id="A0A2I0J1W2"/>
<dbReference type="PANTHER" id="PTHR36312">
    <property type="entry name" value="THIONIN-LIKE PROTEIN 1"/>
    <property type="match status" value="1"/>
</dbReference>
<dbReference type="PANTHER" id="PTHR36312:SF1">
    <property type="entry name" value="OS01G0594500 PROTEIN"/>
    <property type="match status" value="1"/>
</dbReference>
<proteinExistence type="predicted"/>
<dbReference type="GeneID" id="116196414"/>
<evidence type="ECO:0000313" key="1">
    <source>
        <dbReference type="EMBL" id="PKI50227.1"/>
    </source>
</evidence>
<dbReference type="Proteomes" id="UP000233551">
    <property type="component" value="Unassembled WGS sequence"/>
</dbReference>